<name>A0A420E621_9ALTE</name>
<gene>
    <name evidence="1" type="ORF">DBZ36_19490</name>
</gene>
<reference evidence="1 2" key="1">
    <citation type="submission" date="2018-09" db="EMBL/GenBank/DDBJ databases">
        <authorList>
            <person name="Wang Z."/>
        </authorList>
    </citation>
    <scope>NUCLEOTIDE SEQUENCE [LARGE SCALE GENOMIC DNA]</scope>
    <source>
        <strain evidence="1 2">ALS 81</strain>
    </source>
</reference>
<evidence type="ECO:0000313" key="1">
    <source>
        <dbReference type="EMBL" id="RKF13244.1"/>
    </source>
</evidence>
<organism evidence="1 2">
    <name type="scientific">Alginatibacterium sediminis</name>
    <dbReference type="NCBI Taxonomy" id="2164068"/>
    <lineage>
        <taxon>Bacteria</taxon>
        <taxon>Pseudomonadati</taxon>
        <taxon>Pseudomonadota</taxon>
        <taxon>Gammaproteobacteria</taxon>
        <taxon>Alteromonadales</taxon>
        <taxon>Alteromonadaceae</taxon>
        <taxon>Alginatibacterium</taxon>
    </lineage>
</organism>
<protein>
    <submittedName>
        <fullName evidence="1">Uncharacterized protein</fullName>
    </submittedName>
</protein>
<dbReference type="Proteomes" id="UP000286482">
    <property type="component" value="Unassembled WGS sequence"/>
</dbReference>
<sequence>MLHATNAGYPRRLKTASFKEVDNFLYISEQALALALALALPKKPMLVVATIANTIIDFFMIRASKQCGS</sequence>
<evidence type="ECO:0000313" key="2">
    <source>
        <dbReference type="Proteomes" id="UP000286482"/>
    </source>
</evidence>
<comment type="caution">
    <text evidence="1">The sequence shown here is derived from an EMBL/GenBank/DDBJ whole genome shotgun (WGS) entry which is preliminary data.</text>
</comment>
<dbReference type="AlphaFoldDB" id="A0A420E621"/>
<dbReference type="EMBL" id="RAQO01000012">
    <property type="protein sequence ID" value="RKF13244.1"/>
    <property type="molecule type" value="Genomic_DNA"/>
</dbReference>
<keyword evidence="2" id="KW-1185">Reference proteome</keyword>
<proteinExistence type="predicted"/>
<accession>A0A420E621</accession>